<sequence length="284" mass="32664">MIESKEDIAHYQQRNSKGRFTKLNLVHVKHKSEIETYMNRKKNPLPPNLAVSMVAKDVRFQHEREKKHELSREDSLTGLNNRRFVFGDESKPNPSGELRRLFLEAKREGKPLSVLMMDIDLFKYVNDTYGHEAGDFVLKELANLFKDQIRETDVIARIGGEEFLLILQNTDLDGAKKLAEKIRAVVENKNLNPDEKENTPNKITISAGVSTFTKGSKKINLETDLLISADQAMYYAKKAGRNRVWVTDESILNNGKIGFDFHDALIERKKLSKLQVLLNKLRRK</sequence>
<dbReference type="FunFam" id="3.30.70.270:FF:000001">
    <property type="entry name" value="Diguanylate cyclase domain protein"/>
    <property type="match status" value="1"/>
</dbReference>
<dbReference type="Pfam" id="PF00990">
    <property type="entry name" value="GGDEF"/>
    <property type="match status" value="1"/>
</dbReference>
<dbReference type="PANTHER" id="PTHR45138">
    <property type="entry name" value="REGULATORY COMPONENTS OF SENSORY TRANSDUCTION SYSTEM"/>
    <property type="match status" value="1"/>
</dbReference>
<dbReference type="InterPro" id="IPR000160">
    <property type="entry name" value="GGDEF_dom"/>
</dbReference>
<dbReference type="PROSITE" id="PS50887">
    <property type="entry name" value="GGDEF"/>
    <property type="match status" value="1"/>
</dbReference>
<dbReference type="InterPro" id="IPR043128">
    <property type="entry name" value="Rev_trsase/Diguanyl_cyclase"/>
</dbReference>
<dbReference type="InterPro" id="IPR029787">
    <property type="entry name" value="Nucleotide_cyclase"/>
</dbReference>
<dbReference type="STRING" id="1618484.UR56_C0003G0026"/>
<dbReference type="SUPFAM" id="SSF55073">
    <property type="entry name" value="Nucleotide cyclase"/>
    <property type="match status" value="1"/>
</dbReference>
<name>A0A0G0B0R6_9BACT</name>
<comment type="caution">
    <text evidence="2">The sequence shown here is derived from an EMBL/GenBank/DDBJ whole genome shotgun (WGS) entry which is preliminary data.</text>
</comment>
<evidence type="ECO:0000259" key="1">
    <source>
        <dbReference type="PROSITE" id="PS50887"/>
    </source>
</evidence>
<dbReference type="NCBIfam" id="TIGR00254">
    <property type="entry name" value="GGDEF"/>
    <property type="match status" value="1"/>
</dbReference>
<feature type="domain" description="GGDEF" evidence="1">
    <location>
        <begin position="110"/>
        <end position="249"/>
    </location>
</feature>
<evidence type="ECO:0000313" key="2">
    <source>
        <dbReference type="EMBL" id="KKP62919.1"/>
    </source>
</evidence>
<dbReference type="InterPro" id="IPR050469">
    <property type="entry name" value="Diguanylate_Cyclase"/>
</dbReference>
<dbReference type="PANTHER" id="PTHR45138:SF9">
    <property type="entry name" value="DIGUANYLATE CYCLASE DGCM-RELATED"/>
    <property type="match status" value="1"/>
</dbReference>
<dbReference type="SMART" id="SM00267">
    <property type="entry name" value="GGDEF"/>
    <property type="match status" value="1"/>
</dbReference>
<organism evidence="2 3">
    <name type="scientific">Candidatus Roizmanbacteria bacterium GW2011_GWC2_34_23</name>
    <dbReference type="NCBI Taxonomy" id="1618484"/>
    <lineage>
        <taxon>Bacteria</taxon>
        <taxon>Candidatus Roizmaniibacteriota</taxon>
    </lineage>
</organism>
<accession>A0A0G0B0R6</accession>
<dbReference type="EMBL" id="LBPR01000003">
    <property type="protein sequence ID" value="KKP62919.1"/>
    <property type="molecule type" value="Genomic_DNA"/>
</dbReference>
<dbReference type="Proteomes" id="UP000034004">
    <property type="component" value="Unassembled WGS sequence"/>
</dbReference>
<gene>
    <name evidence="2" type="ORF">UR56_C0003G0026</name>
</gene>
<evidence type="ECO:0000313" key="3">
    <source>
        <dbReference type="Proteomes" id="UP000034004"/>
    </source>
</evidence>
<dbReference type="Gene3D" id="3.30.70.270">
    <property type="match status" value="1"/>
</dbReference>
<dbReference type="GO" id="GO:0052621">
    <property type="term" value="F:diguanylate cyclase activity"/>
    <property type="evidence" value="ECO:0007669"/>
    <property type="project" value="TreeGrafter"/>
</dbReference>
<dbReference type="AlphaFoldDB" id="A0A0G0B0R6"/>
<proteinExistence type="predicted"/>
<reference evidence="2 3" key="1">
    <citation type="journal article" date="2015" name="Nature">
        <title>rRNA introns, odd ribosomes, and small enigmatic genomes across a large radiation of phyla.</title>
        <authorList>
            <person name="Brown C.T."/>
            <person name="Hug L.A."/>
            <person name="Thomas B.C."/>
            <person name="Sharon I."/>
            <person name="Castelle C.J."/>
            <person name="Singh A."/>
            <person name="Wilkins M.J."/>
            <person name="Williams K.H."/>
            <person name="Banfield J.F."/>
        </authorList>
    </citation>
    <scope>NUCLEOTIDE SEQUENCE [LARGE SCALE GENOMIC DNA]</scope>
</reference>
<protein>
    <submittedName>
        <fullName evidence="2">Diguanylate cyclase (GGDEF) domain-containing protein</fullName>
    </submittedName>
</protein>
<dbReference type="CDD" id="cd01949">
    <property type="entry name" value="GGDEF"/>
    <property type="match status" value="1"/>
</dbReference>